<comment type="caution">
    <text evidence="1">The sequence shown here is derived from an EMBL/GenBank/DDBJ whole genome shotgun (WGS) entry which is preliminary data.</text>
</comment>
<evidence type="ECO:0000313" key="1">
    <source>
        <dbReference type="EMBL" id="OYR24331.1"/>
    </source>
</evidence>
<dbReference type="Proteomes" id="UP000216363">
    <property type="component" value="Unassembled WGS sequence"/>
</dbReference>
<proteinExistence type="predicted"/>
<sequence length="39" mass="4220">MFGTIAKATSCVLVEVIQTKFVQALKITVALPHLLARAH</sequence>
<dbReference type="EMBL" id="NNRN01000062">
    <property type="protein sequence ID" value="OYR24331.1"/>
    <property type="molecule type" value="Genomic_DNA"/>
</dbReference>
<reference evidence="1 2" key="1">
    <citation type="submission" date="2017-07" db="EMBL/GenBank/DDBJ databases">
        <title>Draft genome of Ochrobactrum lupini type strain LUP21.</title>
        <authorList>
            <person name="Krzyzanowska D.M."/>
            <person name="Jafra S."/>
        </authorList>
    </citation>
    <scope>NUCLEOTIDE SEQUENCE [LARGE SCALE GENOMIC DNA]</scope>
    <source>
        <strain evidence="1 2">LUP21</strain>
    </source>
</reference>
<organism evidence="1 2">
    <name type="scientific">Brucella lupini</name>
    <dbReference type="NCBI Taxonomy" id="255457"/>
    <lineage>
        <taxon>Bacteria</taxon>
        <taxon>Pseudomonadati</taxon>
        <taxon>Pseudomonadota</taxon>
        <taxon>Alphaproteobacteria</taxon>
        <taxon>Hyphomicrobiales</taxon>
        <taxon>Brucellaceae</taxon>
        <taxon>Brucella/Ochrobactrum group</taxon>
        <taxon>Brucella</taxon>
    </lineage>
</organism>
<evidence type="ECO:0000313" key="2">
    <source>
        <dbReference type="Proteomes" id="UP000216363"/>
    </source>
</evidence>
<accession>A0A256GCH4</accession>
<gene>
    <name evidence="1" type="ORF">CES86_4616</name>
</gene>
<dbReference type="AlphaFoldDB" id="A0A256GCH4"/>
<protein>
    <submittedName>
        <fullName evidence="1">Uncharacterized protein</fullName>
    </submittedName>
</protein>
<name>A0A256GCH4_9HYPH</name>